<evidence type="ECO:0000313" key="1">
    <source>
        <dbReference type="EMBL" id="PLT48042.1"/>
    </source>
</evidence>
<evidence type="ECO:0000313" key="2">
    <source>
        <dbReference type="Proteomes" id="UP000234789"/>
    </source>
</evidence>
<dbReference type="AlphaFoldDB" id="A0A2N5NCH5"/>
<proteinExistence type="predicted"/>
<name>A0A2N5NCH5_9BACL</name>
<dbReference type="EMBL" id="NFEZ01000001">
    <property type="protein sequence ID" value="PLT48042.1"/>
    <property type="molecule type" value="Genomic_DNA"/>
</dbReference>
<gene>
    <name evidence="1" type="ORF">B8V81_0174</name>
</gene>
<organism evidence="1 2">
    <name type="scientific">Paenibacillus pasadenensis</name>
    <dbReference type="NCBI Taxonomy" id="217090"/>
    <lineage>
        <taxon>Bacteria</taxon>
        <taxon>Bacillati</taxon>
        <taxon>Bacillota</taxon>
        <taxon>Bacilli</taxon>
        <taxon>Bacillales</taxon>
        <taxon>Paenibacillaceae</taxon>
        <taxon>Paenibacillus</taxon>
    </lineage>
</organism>
<sequence length="45" mass="5247">MMKTVAMPLIPKYVMRNILLKITKNTMANTNRSIVWNVSILITFH</sequence>
<comment type="caution">
    <text evidence="1">The sequence shown here is derived from an EMBL/GenBank/DDBJ whole genome shotgun (WGS) entry which is preliminary data.</text>
</comment>
<keyword evidence="2" id="KW-1185">Reference proteome</keyword>
<dbReference type="Proteomes" id="UP000234789">
    <property type="component" value="Unassembled WGS sequence"/>
</dbReference>
<reference evidence="1 2" key="1">
    <citation type="submission" date="2017-05" db="EMBL/GenBank/DDBJ databases">
        <title>Functional genome analysis of Paenibacillus pasadenensis strain R16: insights on endophytic life style and antifungal activity.</title>
        <authorList>
            <person name="Passera A."/>
            <person name="Marcolungo L."/>
            <person name="Casati P."/>
            <person name="Brasca M."/>
            <person name="Quaglino F."/>
            <person name="Delledonne M."/>
        </authorList>
    </citation>
    <scope>NUCLEOTIDE SEQUENCE [LARGE SCALE GENOMIC DNA]</scope>
    <source>
        <strain evidence="1 2">R16</strain>
    </source>
</reference>
<accession>A0A2N5NCH5</accession>
<protein>
    <submittedName>
        <fullName evidence="1">Uncharacterized protein</fullName>
    </submittedName>
</protein>